<protein>
    <submittedName>
        <fullName evidence="1">Uncharacterized protein</fullName>
    </submittedName>
</protein>
<dbReference type="EMBL" id="CADEPI010000406">
    <property type="protein sequence ID" value="CAB3385332.1"/>
    <property type="molecule type" value="Genomic_DNA"/>
</dbReference>
<evidence type="ECO:0000313" key="2">
    <source>
        <dbReference type="Proteomes" id="UP000494165"/>
    </source>
</evidence>
<dbReference type="SUPFAM" id="SSF52047">
    <property type="entry name" value="RNI-like"/>
    <property type="match status" value="1"/>
</dbReference>
<evidence type="ECO:0000313" key="1">
    <source>
        <dbReference type="EMBL" id="CAB3385332.1"/>
    </source>
</evidence>
<name>A0A8S1DW83_9INSE</name>
<sequence>MDTMDVLIDRMKLQIAKARLAKFHSLLDLASKVVLNNILDGRIKGPQLVTVNLPNKLRDQLKRMFEGQMCLLGHQSIEEFDKRYEAFKIFLPANKIDLQALMSFCPIDSETRKSMLIKVMELIETKSPKVESLRIDLKRIISRECVFEISLLRDLKNLKKLEMPACNIRLEDLMFLCREKMPSLQHVQVEKIFISLSDLHNEENLVKSLSNLRVLLFQGKRLFMPSNDRYKKYQTLFERLCIQRLPNLKVFQQMADHTAKAGSIEIFHIGDMVRKNLQHLTTAQGVEGMHLMFPSVTHLRVEVFVEEKDWRNLLQFPKLESLQICHSPSEAIEPFLTRYGANLRTLVFAEIRGVKFNQIFQLCPNLEVLKLQNVTVDDDTNFIFNFSKLKQLYWKPFISKEAHLSNILAAPDLETLELFGNFFDWRDIEKVSELISTERILRKLVTFKFFSAMSKLVKNSMAFIPNLCDVSVFMCHAGCISRTYIDERRHIDEMTPDPSLCKCLTASACKELKDETIFDFLQALSKC</sequence>
<comment type="caution">
    <text evidence="1">The sequence shown here is derived from an EMBL/GenBank/DDBJ whole genome shotgun (WGS) entry which is preliminary data.</text>
</comment>
<gene>
    <name evidence="1" type="ORF">CLODIP_2_CD14541</name>
</gene>
<proteinExistence type="predicted"/>
<keyword evidence="2" id="KW-1185">Reference proteome</keyword>
<dbReference type="AlphaFoldDB" id="A0A8S1DW83"/>
<dbReference type="OrthoDB" id="2344483at2759"/>
<organism evidence="1 2">
    <name type="scientific">Cloeon dipterum</name>
    <dbReference type="NCBI Taxonomy" id="197152"/>
    <lineage>
        <taxon>Eukaryota</taxon>
        <taxon>Metazoa</taxon>
        <taxon>Ecdysozoa</taxon>
        <taxon>Arthropoda</taxon>
        <taxon>Hexapoda</taxon>
        <taxon>Insecta</taxon>
        <taxon>Pterygota</taxon>
        <taxon>Palaeoptera</taxon>
        <taxon>Ephemeroptera</taxon>
        <taxon>Pisciforma</taxon>
        <taxon>Baetidae</taxon>
        <taxon>Cloeon</taxon>
    </lineage>
</organism>
<accession>A0A8S1DW83</accession>
<dbReference type="InterPro" id="IPR032675">
    <property type="entry name" value="LRR_dom_sf"/>
</dbReference>
<dbReference type="Proteomes" id="UP000494165">
    <property type="component" value="Unassembled WGS sequence"/>
</dbReference>
<dbReference type="Gene3D" id="3.80.10.10">
    <property type="entry name" value="Ribonuclease Inhibitor"/>
    <property type="match status" value="1"/>
</dbReference>
<reference evidence="1 2" key="1">
    <citation type="submission" date="2020-04" db="EMBL/GenBank/DDBJ databases">
        <authorList>
            <person name="Alioto T."/>
            <person name="Alioto T."/>
            <person name="Gomez Garrido J."/>
        </authorList>
    </citation>
    <scope>NUCLEOTIDE SEQUENCE [LARGE SCALE GENOMIC DNA]</scope>
</reference>